<evidence type="ECO:0000256" key="2">
    <source>
        <dbReference type="ARBA" id="ARBA00010581"/>
    </source>
</evidence>
<dbReference type="GO" id="GO:0019646">
    <property type="term" value="P:aerobic electron transport chain"/>
    <property type="evidence" value="ECO:0007669"/>
    <property type="project" value="InterPro"/>
</dbReference>
<dbReference type="InterPro" id="IPR035973">
    <property type="entry name" value="Cyt_c_oxidase_su3-like_sf"/>
</dbReference>
<dbReference type="InterPro" id="IPR013833">
    <property type="entry name" value="Cyt_c_oxidase_su3_a-hlx"/>
</dbReference>
<dbReference type="RefSeq" id="WP_052114476.1">
    <property type="nucleotide sequence ID" value="NZ_CCSF01000001.1"/>
</dbReference>
<keyword evidence="6 10" id="KW-1133">Transmembrane helix</keyword>
<keyword evidence="13" id="KW-1185">Reference proteome</keyword>
<accession>A0A078LVH6</accession>
<dbReference type="HOGENOM" id="CLU_044071_0_0_6"/>
<evidence type="ECO:0000313" key="12">
    <source>
        <dbReference type="EMBL" id="CDZ95194.1"/>
    </source>
</evidence>
<dbReference type="SUPFAM" id="SSF81452">
    <property type="entry name" value="Cytochrome c oxidase subunit III-like"/>
    <property type="match status" value="1"/>
</dbReference>
<gene>
    <name evidence="12" type="primary">coIII</name>
    <name evidence="12" type="ORF">BN1079_02527</name>
</gene>
<evidence type="ECO:0000256" key="3">
    <source>
        <dbReference type="ARBA" id="ARBA00012949"/>
    </source>
</evidence>
<dbReference type="eggNOG" id="COG1845">
    <property type="taxonomic scope" value="Bacteria"/>
</dbReference>
<evidence type="ECO:0000313" key="13">
    <source>
        <dbReference type="Proteomes" id="UP000053902"/>
    </source>
</evidence>
<dbReference type="PROSITE" id="PS50253">
    <property type="entry name" value="COX3"/>
    <property type="match status" value="1"/>
</dbReference>
<evidence type="ECO:0000256" key="8">
    <source>
        <dbReference type="ARBA" id="ARBA00031400"/>
    </source>
</evidence>
<evidence type="ECO:0000256" key="1">
    <source>
        <dbReference type="ARBA" id="ARBA00004141"/>
    </source>
</evidence>
<feature type="transmembrane region" description="Helical" evidence="10">
    <location>
        <begin position="172"/>
        <end position="195"/>
    </location>
</feature>
<dbReference type="CDD" id="cd01665">
    <property type="entry name" value="Cyt_c_Oxidase_III"/>
    <property type="match status" value="1"/>
</dbReference>
<dbReference type="Gene3D" id="1.10.287.70">
    <property type="match status" value="1"/>
</dbReference>
<evidence type="ECO:0000256" key="6">
    <source>
        <dbReference type="ARBA" id="ARBA00022989"/>
    </source>
</evidence>
<proteinExistence type="inferred from homology"/>
<feature type="transmembrane region" description="Helical" evidence="10">
    <location>
        <begin position="207"/>
        <end position="224"/>
    </location>
</feature>
<name>A0A078LVH6_9PSED</name>
<dbReference type="OrthoDB" id="9810850at2"/>
<feature type="domain" description="Heme-copper oxidase subunit III family profile" evidence="11">
    <location>
        <begin position="19"/>
        <end position="311"/>
    </location>
</feature>
<dbReference type="PANTHER" id="PTHR11403:SF7">
    <property type="entry name" value="CYTOCHROME C OXIDASE SUBUNIT 3"/>
    <property type="match status" value="1"/>
</dbReference>
<dbReference type="GO" id="GO:0004129">
    <property type="term" value="F:cytochrome-c oxidase activity"/>
    <property type="evidence" value="ECO:0007669"/>
    <property type="project" value="UniProtKB-EC"/>
</dbReference>
<comment type="subcellular location">
    <subcellularLocation>
        <location evidence="1">Membrane</location>
        <topology evidence="1">Multi-pass membrane protein</topology>
    </subcellularLocation>
</comment>
<feature type="transmembrane region" description="Helical" evidence="10">
    <location>
        <begin position="292"/>
        <end position="310"/>
    </location>
</feature>
<keyword evidence="5" id="KW-1278">Translocase</keyword>
<evidence type="ECO:0000256" key="10">
    <source>
        <dbReference type="SAM" id="Phobius"/>
    </source>
</evidence>
<feature type="transmembrane region" description="Helical" evidence="10">
    <location>
        <begin position="244"/>
        <end position="272"/>
    </location>
</feature>
<dbReference type="STRING" id="1499686.BN1079_02527"/>
<dbReference type="PANTHER" id="PTHR11403">
    <property type="entry name" value="CYTOCHROME C OXIDASE SUBUNIT III"/>
    <property type="match status" value="1"/>
</dbReference>
<comment type="similarity">
    <text evidence="2">Belongs to the cytochrome c oxidase subunit 3 family.</text>
</comment>
<dbReference type="InterPro" id="IPR024791">
    <property type="entry name" value="Cyt_c/ubiquinol_Oxase_su3"/>
</dbReference>
<evidence type="ECO:0000256" key="5">
    <source>
        <dbReference type="ARBA" id="ARBA00022967"/>
    </source>
</evidence>
<dbReference type="EMBL" id="CCSF01000001">
    <property type="protein sequence ID" value="CDZ95194.1"/>
    <property type="molecule type" value="Genomic_DNA"/>
</dbReference>
<keyword evidence="4 10" id="KW-0812">Transmembrane</keyword>
<feature type="transmembrane region" description="Helical" evidence="10">
    <location>
        <begin position="106"/>
        <end position="126"/>
    </location>
</feature>
<dbReference type="GO" id="GO:0016020">
    <property type="term" value="C:membrane"/>
    <property type="evidence" value="ECO:0007669"/>
    <property type="project" value="UniProtKB-SubCell"/>
</dbReference>
<evidence type="ECO:0000256" key="9">
    <source>
        <dbReference type="ARBA" id="ARBA00031625"/>
    </source>
</evidence>
<protein>
    <recommendedName>
        <fullName evidence="3">cytochrome-c oxidase</fullName>
        <ecNumber evidence="3">7.1.1.9</ecNumber>
    </recommendedName>
    <alternativeName>
        <fullName evidence="8">Cytochrome aa3 subunit 3</fullName>
    </alternativeName>
    <alternativeName>
        <fullName evidence="9">Cytochrome c oxidase polypeptide III</fullName>
    </alternativeName>
</protein>
<dbReference type="Gene3D" id="1.20.120.80">
    <property type="entry name" value="Cytochrome c oxidase, subunit III, four-helix bundle"/>
    <property type="match status" value="1"/>
</dbReference>
<feature type="transmembrane region" description="Helical" evidence="10">
    <location>
        <begin position="62"/>
        <end position="85"/>
    </location>
</feature>
<dbReference type="Pfam" id="PF00510">
    <property type="entry name" value="COX3"/>
    <property type="match status" value="2"/>
</dbReference>
<keyword evidence="7 10" id="KW-0472">Membrane</keyword>
<evidence type="ECO:0000256" key="7">
    <source>
        <dbReference type="ARBA" id="ARBA00023136"/>
    </source>
</evidence>
<dbReference type="FunFam" id="1.20.120.80:FF:000003">
    <property type="entry name" value="Cytochrome c oxidase subunit 3"/>
    <property type="match status" value="1"/>
</dbReference>
<dbReference type="Proteomes" id="UP000053902">
    <property type="component" value="Unassembled WGS sequence"/>
</dbReference>
<feature type="transmembrane region" description="Helical" evidence="10">
    <location>
        <begin position="31"/>
        <end position="50"/>
    </location>
</feature>
<reference evidence="12 13" key="1">
    <citation type="submission" date="2014-07" db="EMBL/GenBank/DDBJ databases">
        <authorList>
            <person name="Urmite Genomes Urmite Genomes"/>
        </authorList>
    </citation>
    <scope>NUCLEOTIDE SEQUENCE [LARGE SCALE GENOMIC DNA]</scope>
    <source>
        <strain evidence="12 13">20_BN</strain>
    </source>
</reference>
<evidence type="ECO:0000259" key="11">
    <source>
        <dbReference type="PROSITE" id="PS50253"/>
    </source>
</evidence>
<dbReference type="AlphaFoldDB" id="A0A078LVH6"/>
<dbReference type="InterPro" id="IPR000298">
    <property type="entry name" value="Cyt_c_oxidase-like_su3"/>
</dbReference>
<organism evidence="12 13">
    <name type="scientific">Pseudomonas saudiphocaensis</name>
    <dbReference type="NCBI Taxonomy" id="1499686"/>
    <lineage>
        <taxon>Bacteria</taxon>
        <taxon>Pseudomonadati</taxon>
        <taxon>Pseudomonadota</taxon>
        <taxon>Gammaproteobacteria</taxon>
        <taxon>Pseudomonadales</taxon>
        <taxon>Pseudomonadaceae</taxon>
        <taxon>Pseudomonas</taxon>
    </lineage>
</organism>
<dbReference type="InterPro" id="IPR033945">
    <property type="entry name" value="Cyt_c_oxase_su3_dom"/>
</dbReference>
<sequence>MSTESHQRIESHHGLESQSHAQYYVPAQSKWPIVATVALLVTVYGLGTWFNDLTAERAESNGPLIFFFGALLIAYMMFGWFGAVVRESRSGLYSAQMDRSFRWGMTWFIFSEVMFFAAFFGALFYIRYWVGPWLAGEGDKGVSNMLWPGFEYTWPLLNNPDPRLFPAPDGVISAWGLPLINTVLLVTSSFTLTWAHHALKKGNRKHLKIGLGVTVLLGAAFLALQIEEYIHAYSELGLTLGSGIYGATFFMLTGFHGAHVTIGAIILTVMLVRILRGHFTHEHHFGFEAAAWYWHFVDVVWLGLFIFVYVL</sequence>
<evidence type="ECO:0000256" key="4">
    <source>
        <dbReference type="ARBA" id="ARBA00022692"/>
    </source>
</evidence>
<dbReference type="EC" id="7.1.1.9" evidence="3"/>